<evidence type="ECO:0000259" key="11">
    <source>
        <dbReference type="PROSITE" id="PS50157"/>
    </source>
</evidence>
<feature type="region of interest" description="Disordered" evidence="10">
    <location>
        <begin position="233"/>
        <end position="277"/>
    </location>
</feature>
<evidence type="ECO:0000313" key="12">
    <source>
        <dbReference type="EMBL" id="EFI91437.1"/>
    </source>
</evidence>
<keyword evidence="8" id="KW-0539">Nucleus</keyword>
<feature type="compositionally biased region" description="Low complexity" evidence="10">
    <location>
        <begin position="259"/>
        <end position="271"/>
    </location>
</feature>
<dbReference type="PANTHER" id="PTHR47428">
    <property type="entry name" value="REGULATORY PROTEIN MIG1-RELATED"/>
    <property type="match status" value="1"/>
</dbReference>
<dbReference type="InterPro" id="IPR013087">
    <property type="entry name" value="Znf_C2H2_type"/>
</dbReference>
<evidence type="ECO:0000256" key="2">
    <source>
        <dbReference type="ARBA" id="ARBA00022723"/>
    </source>
</evidence>
<keyword evidence="7" id="KW-0804">Transcription</keyword>
<gene>
    <name evidence="12" type="ORF">SCHCODRAFT_114530</name>
</gene>
<dbReference type="GO" id="GO:0000433">
    <property type="term" value="P:carbon catabolite repression of transcription from RNA polymerase II promoter by glucose"/>
    <property type="evidence" value="ECO:0007669"/>
    <property type="project" value="TreeGrafter"/>
</dbReference>
<evidence type="ECO:0000256" key="8">
    <source>
        <dbReference type="ARBA" id="ARBA00023242"/>
    </source>
</evidence>
<feature type="non-terminal residue" evidence="12">
    <location>
        <position position="515"/>
    </location>
</feature>
<dbReference type="InParanoid" id="D8QL14"/>
<feature type="compositionally biased region" description="Polar residues" evidence="10">
    <location>
        <begin position="91"/>
        <end position="111"/>
    </location>
</feature>
<dbReference type="GO" id="GO:0000978">
    <property type="term" value="F:RNA polymerase II cis-regulatory region sequence-specific DNA binding"/>
    <property type="evidence" value="ECO:0007669"/>
    <property type="project" value="TreeGrafter"/>
</dbReference>
<dbReference type="eggNOG" id="KOG1721">
    <property type="taxonomic scope" value="Eukaryota"/>
</dbReference>
<evidence type="ECO:0000256" key="3">
    <source>
        <dbReference type="ARBA" id="ARBA00022737"/>
    </source>
</evidence>
<feature type="compositionally biased region" description="Low complexity" evidence="10">
    <location>
        <begin position="162"/>
        <end position="175"/>
    </location>
</feature>
<dbReference type="Proteomes" id="UP000007431">
    <property type="component" value="Unassembled WGS sequence"/>
</dbReference>
<keyword evidence="13" id="KW-1185">Reference proteome</keyword>
<dbReference type="PROSITE" id="PS50157">
    <property type="entry name" value="ZINC_FINGER_C2H2_2"/>
    <property type="match status" value="2"/>
</dbReference>
<dbReference type="Pfam" id="PF00096">
    <property type="entry name" value="zf-C2H2"/>
    <property type="match status" value="2"/>
</dbReference>
<keyword evidence="2" id="KW-0479">Metal-binding</keyword>
<dbReference type="VEuPathDB" id="FungiDB:SCHCODRAFT_02557618"/>
<feature type="compositionally biased region" description="Acidic residues" evidence="10">
    <location>
        <begin position="479"/>
        <end position="490"/>
    </location>
</feature>
<accession>D8QL14</accession>
<feature type="domain" description="C2H2-type" evidence="11">
    <location>
        <begin position="178"/>
        <end position="208"/>
    </location>
</feature>
<feature type="compositionally biased region" description="Basic and acidic residues" evidence="10">
    <location>
        <begin position="52"/>
        <end position="62"/>
    </location>
</feature>
<feature type="region of interest" description="Disordered" evidence="10">
    <location>
        <begin position="142"/>
        <end position="176"/>
    </location>
</feature>
<evidence type="ECO:0000256" key="7">
    <source>
        <dbReference type="ARBA" id="ARBA00023163"/>
    </source>
</evidence>
<dbReference type="OrthoDB" id="6365676at2759"/>
<evidence type="ECO:0000256" key="6">
    <source>
        <dbReference type="ARBA" id="ARBA00023015"/>
    </source>
</evidence>
<dbReference type="GeneID" id="9592980"/>
<organism evidence="13">
    <name type="scientific">Schizophyllum commune (strain H4-8 / FGSC 9210)</name>
    <name type="common">Split gill fungus</name>
    <dbReference type="NCBI Taxonomy" id="578458"/>
    <lineage>
        <taxon>Eukaryota</taxon>
        <taxon>Fungi</taxon>
        <taxon>Dikarya</taxon>
        <taxon>Basidiomycota</taxon>
        <taxon>Agaricomycotina</taxon>
        <taxon>Agaricomycetes</taxon>
        <taxon>Agaricomycetidae</taxon>
        <taxon>Agaricales</taxon>
        <taxon>Schizophyllaceae</taxon>
        <taxon>Schizophyllum</taxon>
    </lineage>
</organism>
<dbReference type="SMART" id="SM00355">
    <property type="entry name" value="ZnF_C2H2"/>
    <property type="match status" value="2"/>
</dbReference>
<dbReference type="PROSITE" id="PS00028">
    <property type="entry name" value="ZINC_FINGER_C2H2_1"/>
    <property type="match status" value="2"/>
</dbReference>
<dbReference type="GO" id="GO:0005634">
    <property type="term" value="C:nucleus"/>
    <property type="evidence" value="ECO:0007669"/>
    <property type="project" value="UniProtKB-SubCell"/>
</dbReference>
<dbReference type="GO" id="GO:0008270">
    <property type="term" value="F:zinc ion binding"/>
    <property type="evidence" value="ECO:0007669"/>
    <property type="project" value="UniProtKB-KW"/>
</dbReference>
<feature type="compositionally biased region" description="Basic and acidic residues" evidence="10">
    <location>
        <begin position="467"/>
        <end position="478"/>
    </location>
</feature>
<keyword evidence="5" id="KW-0862">Zinc</keyword>
<sequence>MDATLDANIDPTLAYPASGNDQTQPAQSGGSAVEGSRPLTRSQTGHAPRRRVREEETPEPRKPPPRKRAKTQKGASDTRESQADDADQAAGPSTSTQSTNAAESPQKHTTNSHTTVAFLNSPGTQIQDYAALLGPRARATLPIPVPNLTKKSRGRRVPIKPTEPTESPDSSSSDSRGYICKVDGCGKAFHRGEHLKRHIRSIHTHEKPFQCTYPTCTKTFNRHDNLLQHLKVHKDMPESPQTNTRDRTSSYSQLPPPIDDAAASPTTPTAPYNKSATAQPLLRVPAYDPGPQQPTHASFFGYAHPQRGSFTQAYGQFAAYVPAGYQPVPVGYAAQAGYVAQAGYPSQMGYATYAPTGATELPIATNMAISSLRTEIPQSPHEGPGAGAAQESPVVDTARPASNPHTEGSGEEGADNPPLGDNPTTQEGVDPKETIDATQDQDGIDLSGVDPEAFAHIAHALFGEHERGGFGEHARGGQDEQDGGVDDDAGDLNSNALQDLFDQLGKMHPEQVAQR</sequence>
<feature type="domain" description="C2H2-type" evidence="11">
    <location>
        <begin position="209"/>
        <end position="238"/>
    </location>
</feature>
<dbReference type="InterPro" id="IPR051007">
    <property type="entry name" value="creA/MIG_C2H2-ZnF"/>
</dbReference>
<dbReference type="HOGENOM" id="CLU_040448_1_0_1"/>
<evidence type="ECO:0000256" key="9">
    <source>
        <dbReference type="PROSITE-ProRule" id="PRU00042"/>
    </source>
</evidence>
<feature type="compositionally biased region" description="Polar residues" evidence="10">
    <location>
        <begin position="19"/>
        <end position="30"/>
    </location>
</feature>
<feature type="region of interest" description="Disordered" evidence="10">
    <location>
        <begin position="375"/>
        <end position="431"/>
    </location>
</feature>
<dbReference type="Gene3D" id="3.30.160.60">
    <property type="entry name" value="Classic Zinc Finger"/>
    <property type="match status" value="2"/>
</dbReference>
<reference evidence="12 13" key="1">
    <citation type="journal article" date="2010" name="Nat. Biotechnol.">
        <title>Genome sequence of the model mushroom Schizophyllum commune.</title>
        <authorList>
            <person name="Ohm R.A."/>
            <person name="de Jong J.F."/>
            <person name="Lugones L.G."/>
            <person name="Aerts A."/>
            <person name="Kothe E."/>
            <person name="Stajich J.E."/>
            <person name="de Vries R.P."/>
            <person name="Record E."/>
            <person name="Levasseur A."/>
            <person name="Baker S.E."/>
            <person name="Bartholomew K.A."/>
            <person name="Coutinho P.M."/>
            <person name="Erdmann S."/>
            <person name="Fowler T.J."/>
            <person name="Gathman A.C."/>
            <person name="Lombard V."/>
            <person name="Henrissat B."/>
            <person name="Knabe N."/>
            <person name="Kuees U."/>
            <person name="Lilly W.W."/>
            <person name="Lindquist E."/>
            <person name="Lucas S."/>
            <person name="Magnuson J.K."/>
            <person name="Piumi F."/>
            <person name="Raudaskoski M."/>
            <person name="Salamov A."/>
            <person name="Schmutz J."/>
            <person name="Schwarze F.W.M.R."/>
            <person name="vanKuyk P.A."/>
            <person name="Horton J.S."/>
            <person name="Grigoriev I.V."/>
            <person name="Woesten H.A.B."/>
        </authorList>
    </citation>
    <scope>NUCLEOTIDE SEQUENCE [LARGE SCALE GENOMIC DNA]</scope>
    <source>
        <strain evidence="13">H4-8 / FGSC 9210</strain>
    </source>
</reference>
<dbReference type="SUPFAM" id="SSF57667">
    <property type="entry name" value="beta-beta-alpha zinc fingers"/>
    <property type="match status" value="1"/>
</dbReference>
<dbReference type="GO" id="GO:0000981">
    <property type="term" value="F:DNA-binding transcription factor activity, RNA polymerase II-specific"/>
    <property type="evidence" value="ECO:0007669"/>
    <property type="project" value="UniProtKB-ARBA"/>
</dbReference>
<dbReference type="RefSeq" id="XP_003026340.1">
    <property type="nucleotide sequence ID" value="XM_003026294.1"/>
</dbReference>
<evidence type="ECO:0000313" key="13">
    <source>
        <dbReference type="Proteomes" id="UP000007431"/>
    </source>
</evidence>
<feature type="region of interest" description="Disordered" evidence="10">
    <location>
        <begin position="1"/>
        <end position="111"/>
    </location>
</feature>
<keyword evidence="3" id="KW-0677">Repeat</keyword>
<evidence type="ECO:0000256" key="4">
    <source>
        <dbReference type="ARBA" id="ARBA00022771"/>
    </source>
</evidence>
<dbReference type="GO" id="GO:0005737">
    <property type="term" value="C:cytoplasm"/>
    <property type="evidence" value="ECO:0007669"/>
    <property type="project" value="TreeGrafter"/>
</dbReference>
<proteinExistence type="predicted"/>
<evidence type="ECO:0000256" key="10">
    <source>
        <dbReference type="SAM" id="MobiDB-lite"/>
    </source>
</evidence>
<keyword evidence="4 9" id="KW-0863">Zinc-finger</keyword>
<dbReference type="KEGG" id="scm:SCHCO_02557618"/>
<feature type="compositionally biased region" description="Polar residues" evidence="10">
    <location>
        <begin position="239"/>
        <end position="253"/>
    </location>
</feature>
<dbReference type="AlphaFoldDB" id="D8QL14"/>
<name>D8QL14_SCHCM</name>
<dbReference type="InterPro" id="IPR036236">
    <property type="entry name" value="Znf_C2H2_sf"/>
</dbReference>
<evidence type="ECO:0000256" key="5">
    <source>
        <dbReference type="ARBA" id="ARBA00022833"/>
    </source>
</evidence>
<dbReference type="FunFam" id="3.30.160.60:FF:000125">
    <property type="entry name" value="Putative zinc finger protein 143"/>
    <property type="match status" value="1"/>
</dbReference>
<keyword evidence="6" id="KW-0805">Transcription regulation</keyword>
<evidence type="ECO:0000256" key="1">
    <source>
        <dbReference type="ARBA" id="ARBA00004123"/>
    </source>
</evidence>
<dbReference type="PANTHER" id="PTHR47428:SF2">
    <property type="entry name" value="ZINC FINGER PROTEIN RSV1"/>
    <property type="match status" value="1"/>
</dbReference>
<protein>
    <recommendedName>
        <fullName evidence="11">C2H2-type domain-containing protein</fullName>
    </recommendedName>
</protein>
<dbReference type="EMBL" id="GL377317">
    <property type="protein sequence ID" value="EFI91437.1"/>
    <property type="molecule type" value="Genomic_DNA"/>
</dbReference>
<feature type="region of interest" description="Disordered" evidence="10">
    <location>
        <begin position="467"/>
        <end position="515"/>
    </location>
</feature>
<dbReference type="OMA" id="CTYPACE"/>
<comment type="subcellular location">
    <subcellularLocation>
        <location evidence="1">Nucleus</location>
    </subcellularLocation>
</comment>